<keyword evidence="7" id="KW-0347">Helicase</keyword>
<dbReference type="Pfam" id="PF04851">
    <property type="entry name" value="ResIII"/>
    <property type="match status" value="1"/>
</dbReference>
<protein>
    <submittedName>
        <fullName evidence="6">ComF operon protein A, DNA transporter ATPase</fullName>
    </submittedName>
    <submittedName>
        <fullName evidence="7">DEAD/DEAH box helicase</fullName>
    </submittedName>
</protein>
<dbReference type="PROSITE" id="PS51192">
    <property type="entry name" value="HELICASE_ATP_BIND_1"/>
    <property type="match status" value="1"/>
</dbReference>
<dbReference type="EMBL" id="CP133076">
    <property type="protein sequence ID" value="WMJ16546.1"/>
    <property type="molecule type" value="Genomic_DNA"/>
</dbReference>
<dbReference type="GO" id="GO:0003677">
    <property type="term" value="F:DNA binding"/>
    <property type="evidence" value="ECO:0007669"/>
    <property type="project" value="UniProtKB-KW"/>
</dbReference>
<accession>A0A1Q5T753</accession>
<keyword evidence="9" id="KW-1185">Reference proteome</keyword>
<keyword evidence="3" id="KW-0238">DNA-binding</keyword>
<evidence type="ECO:0000313" key="6">
    <source>
        <dbReference type="EMBL" id="OKO96069.1"/>
    </source>
</evidence>
<reference evidence="6" key="3">
    <citation type="journal article" date="2019" name="Int. J. Syst. Evol. Microbiol.">
        <title>Geobacillus proteiniphilus sp. nov., a thermophilic bacterium isolated from a high-temperature heavy oil reservoir in China.</title>
        <authorList>
            <person name="Semenova E.M."/>
            <person name="Sokolova D.S."/>
            <person name="Grouzdev D.S."/>
            <person name="Poltaraus A.B."/>
            <person name="Vinokurova N.G."/>
            <person name="Tourova T.P."/>
            <person name="Nazina T.N."/>
        </authorList>
    </citation>
    <scope>NUCLEOTIDE SEQUENCE</scope>
    <source>
        <strain evidence="6">1017</strain>
    </source>
</reference>
<feature type="domain" description="Helicase ATP-binding" evidence="4">
    <location>
        <begin position="132"/>
        <end position="284"/>
    </location>
</feature>
<dbReference type="InterPro" id="IPR006935">
    <property type="entry name" value="Helicase/UvrB_N"/>
</dbReference>
<dbReference type="SMART" id="SM00490">
    <property type="entry name" value="HELICc"/>
    <property type="match status" value="1"/>
</dbReference>
<keyword evidence="7" id="KW-0378">Hydrolase</keyword>
<keyword evidence="1" id="KW-0547">Nucleotide-binding</keyword>
<dbReference type="InterPro" id="IPR014001">
    <property type="entry name" value="Helicase_ATP-bd"/>
</dbReference>
<evidence type="ECO:0000259" key="5">
    <source>
        <dbReference type="PROSITE" id="PS51194"/>
    </source>
</evidence>
<reference evidence="6 8" key="1">
    <citation type="submission" date="2016-11" db="EMBL/GenBank/DDBJ databases">
        <authorList>
            <person name="Kadnikov V."/>
            <person name="Nazina T."/>
        </authorList>
    </citation>
    <scope>NUCLEOTIDE SEQUENCE [LARGE SCALE GENOMIC DNA]</scope>
    <source>
        <strain evidence="6 8">1017</strain>
    </source>
</reference>
<evidence type="ECO:0000256" key="1">
    <source>
        <dbReference type="ARBA" id="ARBA00022741"/>
    </source>
</evidence>
<dbReference type="Proteomes" id="UP000186030">
    <property type="component" value="Unassembled WGS sequence"/>
</dbReference>
<dbReference type="GO" id="GO:0006302">
    <property type="term" value="P:double-strand break repair"/>
    <property type="evidence" value="ECO:0007669"/>
    <property type="project" value="TreeGrafter"/>
</dbReference>
<dbReference type="GO" id="GO:0043138">
    <property type="term" value="F:3'-5' DNA helicase activity"/>
    <property type="evidence" value="ECO:0007669"/>
    <property type="project" value="TreeGrafter"/>
</dbReference>
<dbReference type="GO" id="GO:0006270">
    <property type="term" value="P:DNA replication initiation"/>
    <property type="evidence" value="ECO:0007669"/>
    <property type="project" value="TreeGrafter"/>
</dbReference>
<dbReference type="PANTHER" id="PTHR30580:SF1">
    <property type="entry name" value="COMF OPERON PROTEIN 1"/>
    <property type="match status" value="1"/>
</dbReference>
<reference evidence="8" key="2">
    <citation type="submission" date="2017-01" db="EMBL/GenBank/DDBJ databases">
        <title>Genome sequencing and annotation of Geobacillus sp. 1017, a Hydrocarbon-Oxidizing Thermophilic Bacterium Isolated from a Heavy Oil Reservoir (China).</title>
        <authorList>
            <person name="Kadnikov V.V."/>
            <person name="Mardanov A.V."/>
            <person name="Poltaraus A.B."/>
            <person name="Sokolova D.S."/>
            <person name="Semenova E.M."/>
            <person name="Ravin N.V."/>
            <person name="Tourova T.P."/>
            <person name="Nazina T.N."/>
        </authorList>
    </citation>
    <scope>NUCLEOTIDE SEQUENCE [LARGE SCALE GENOMIC DNA]</scope>
    <source>
        <strain evidence="8">1017</strain>
    </source>
</reference>
<dbReference type="PANTHER" id="PTHR30580">
    <property type="entry name" value="PRIMOSOMAL PROTEIN N"/>
    <property type="match status" value="1"/>
</dbReference>
<dbReference type="InterPro" id="IPR027417">
    <property type="entry name" value="P-loop_NTPase"/>
</dbReference>
<gene>
    <name evidence="6" type="ORF">BRO54_0699</name>
    <name evidence="7" type="ORF">RA955_18405</name>
</gene>
<feature type="domain" description="Helicase C-terminal" evidence="5">
    <location>
        <begin position="317"/>
        <end position="463"/>
    </location>
</feature>
<evidence type="ECO:0000313" key="9">
    <source>
        <dbReference type="Proteomes" id="UP001223761"/>
    </source>
</evidence>
<dbReference type="SMART" id="SM00487">
    <property type="entry name" value="DEXDc"/>
    <property type="match status" value="1"/>
</dbReference>
<evidence type="ECO:0000313" key="8">
    <source>
        <dbReference type="Proteomes" id="UP000186030"/>
    </source>
</evidence>
<proteinExistence type="predicted"/>
<evidence type="ECO:0000313" key="7">
    <source>
        <dbReference type="EMBL" id="WMJ16546.1"/>
    </source>
</evidence>
<evidence type="ECO:0000256" key="3">
    <source>
        <dbReference type="ARBA" id="ARBA00023125"/>
    </source>
</evidence>
<dbReference type="Proteomes" id="UP001223761">
    <property type="component" value="Chromosome"/>
</dbReference>
<dbReference type="Pfam" id="PF00271">
    <property type="entry name" value="Helicase_C"/>
    <property type="match status" value="1"/>
</dbReference>
<dbReference type="RefSeq" id="WP_074043121.1">
    <property type="nucleotide sequence ID" value="NZ_CP133076.1"/>
</dbReference>
<dbReference type="GO" id="GO:0005524">
    <property type="term" value="F:ATP binding"/>
    <property type="evidence" value="ECO:0007669"/>
    <property type="project" value="UniProtKB-KW"/>
</dbReference>
<evidence type="ECO:0000256" key="2">
    <source>
        <dbReference type="ARBA" id="ARBA00022840"/>
    </source>
</evidence>
<sequence length="463" mass="52087">MCIQRPSCVPHLVSWLNGQRLPREQLPFSDEEIKAAVQASWVHEHPGLIKTSSGWRCMRCGNEDARLFASFPCARCGTDCCYCRKCLMMGRISSCTHLVHVTMPLPSERHEAPLVWDGTLSAAQEDAAMAVKQAVLDRSELLVWAVCGAGKTEILFPAIAAALEKGWRVGLATPRTDVVRELAPRFRQAFPRVPLAVWYGGSEERGRIASLVLSTTHQLLRAYRVFDAMIVDEVDAFPYSAEPMLEYAVSQARKEQSSLIYLTATPSRAWQLDIARGKRQAAVIPARYHGHPLPVPVFEWCGNWRKRLERGRLPENVLAWVLHRLAQGKQAFLFVPHIDELEAVTRLLQRVDPRIVGVHAEAPDRAEHVQEFRDGRVPLLVTTTILERGVTVPNIDVAVLGAEDRIFTESALVQIAGRVGRHAAFPDGDVRFFHHGKTNEMVRARRHILRMNEEAKKRGLLRP</sequence>
<dbReference type="GO" id="GO:0006310">
    <property type="term" value="P:DNA recombination"/>
    <property type="evidence" value="ECO:0007669"/>
    <property type="project" value="TreeGrafter"/>
</dbReference>
<organism evidence="6 8">
    <name type="scientific">Geobacillus proteiniphilus</name>
    <dbReference type="NCBI Taxonomy" id="860353"/>
    <lineage>
        <taxon>Bacteria</taxon>
        <taxon>Bacillati</taxon>
        <taxon>Bacillota</taxon>
        <taxon>Bacilli</taxon>
        <taxon>Bacillales</taxon>
        <taxon>Anoxybacillaceae</taxon>
        <taxon>Geobacillus</taxon>
    </lineage>
</organism>
<dbReference type="AlphaFoldDB" id="A0A1Q5T753"/>
<dbReference type="PROSITE" id="PS51194">
    <property type="entry name" value="HELICASE_CTER"/>
    <property type="match status" value="1"/>
</dbReference>
<name>A0A1Q5T753_9BACL</name>
<dbReference type="SUPFAM" id="SSF52540">
    <property type="entry name" value="P-loop containing nucleoside triphosphate hydrolases"/>
    <property type="match status" value="1"/>
</dbReference>
<dbReference type="Gene3D" id="3.40.50.300">
    <property type="entry name" value="P-loop containing nucleotide triphosphate hydrolases"/>
    <property type="match status" value="2"/>
</dbReference>
<keyword evidence="2" id="KW-0067">ATP-binding</keyword>
<reference evidence="7 9" key="4">
    <citation type="submission" date="2023-08" db="EMBL/GenBank/DDBJ databases">
        <title>Genome sequencing of the thermostable Gram positive bacteria Geobacillus proteiniphilus strain T-6.</title>
        <authorList>
            <person name="Shulami S."/>
            <person name="Shoham Y."/>
        </authorList>
    </citation>
    <scope>NUCLEOTIDE SEQUENCE [LARGE SCALE GENOMIC DNA]</scope>
    <source>
        <strain evidence="7 9">T-6</strain>
    </source>
</reference>
<dbReference type="InterPro" id="IPR001650">
    <property type="entry name" value="Helicase_C-like"/>
</dbReference>
<dbReference type="GO" id="GO:0016787">
    <property type="term" value="F:hydrolase activity"/>
    <property type="evidence" value="ECO:0007669"/>
    <property type="project" value="InterPro"/>
</dbReference>
<dbReference type="EMBL" id="MQMG01000005">
    <property type="protein sequence ID" value="OKO96069.1"/>
    <property type="molecule type" value="Genomic_DNA"/>
</dbReference>
<evidence type="ECO:0000259" key="4">
    <source>
        <dbReference type="PROSITE" id="PS51192"/>
    </source>
</evidence>